<sequence>MATINHKQSWFGARPRETRSRFLLHDLAVVSTASRTKAPTSVVRRPLVIVSARGLSYVEPRPPPLSPLRHHFPLCLMDKSINRTVFHTHLPNIMYRDVVHERYRWYKFETRY</sequence>
<gene>
    <name evidence="1" type="ORF">EVAR_19999_1</name>
</gene>
<accession>A0A4C1VA13</accession>
<dbReference type="AlphaFoldDB" id="A0A4C1VA13"/>
<organism evidence="1 2">
    <name type="scientific">Eumeta variegata</name>
    <name type="common">Bagworm moth</name>
    <name type="synonym">Eumeta japonica</name>
    <dbReference type="NCBI Taxonomy" id="151549"/>
    <lineage>
        <taxon>Eukaryota</taxon>
        <taxon>Metazoa</taxon>
        <taxon>Ecdysozoa</taxon>
        <taxon>Arthropoda</taxon>
        <taxon>Hexapoda</taxon>
        <taxon>Insecta</taxon>
        <taxon>Pterygota</taxon>
        <taxon>Neoptera</taxon>
        <taxon>Endopterygota</taxon>
        <taxon>Lepidoptera</taxon>
        <taxon>Glossata</taxon>
        <taxon>Ditrysia</taxon>
        <taxon>Tineoidea</taxon>
        <taxon>Psychidae</taxon>
        <taxon>Oiketicinae</taxon>
        <taxon>Eumeta</taxon>
    </lineage>
</organism>
<evidence type="ECO:0000313" key="2">
    <source>
        <dbReference type="Proteomes" id="UP000299102"/>
    </source>
</evidence>
<dbReference type="EMBL" id="BGZK01000304">
    <property type="protein sequence ID" value="GBP35489.1"/>
    <property type="molecule type" value="Genomic_DNA"/>
</dbReference>
<reference evidence="1 2" key="1">
    <citation type="journal article" date="2019" name="Commun. Biol.">
        <title>The bagworm genome reveals a unique fibroin gene that provides high tensile strength.</title>
        <authorList>
            <person name="Kono N."/>
            <person name="Nakamura H."/>
            <person name="Ohtoshi R."/>
            <person name="Tomita M."/>
            <person name="Numata K."/>
            <person name="Arakawa K."/>
        </authorList>
    </citation>
    <scope>NUCLEOTIDE SEQUENCE [LARGE SCALE GENOMIC DNA]</scope>
</reference>
<keyword evidence="2" id="KW-1185">Reference proteome</keyword>
<dbReference type="Proteomes" id="UP000299102">
    <property type="component" value="Unassembled WGS sequence"/>
</dbReference>
<protein>
    <submittedName>
        <fullName evidence="1">Uncharacterized protein</fullName>
    </submittedName>
</protein>
<evidence type="ECO:0000313" key="1">
    <source>
        <dbReference type="EMBL" id="GBP35489.1"/>
    </source>
</evidence>
<comment type="caution">
    <text evidence="1">The sequence shown here is derived from an EMBL/GenBank/DDBJ whole genome shotgun (WGS) entry which is preliminary data.</text>
</comment>
<name>A0A4C1VA13_EUMVA</name>
<proteinExistence type="predicted"/>